<reference evidence="3 4" key="2">
    <citation type="journal article" date="2013" name="Genome Announc.">
        <title>Draft Genome Sequences of Porphyromonas crevioricanis JCM 15906T and Porphyromonas cansulci JCM 13913T Isolated from a Canine Oral Cavity.</title>
        <authorList>
            <person name="Sakamoto M."/>
            <person name="Tanaka N."/>
            <person name="Shiwa Y."/>
            <person name="Yoshikawa H."/>
            <person name="Ohkuma M."/>
        </authorList>
    </citation>
    <scope>NUCLEOTIDE SEQUENCE [LARGE SCALE GENOMIC DNA]</scope>
    <source>
        <strain evidence="3 4">JCM 15906</strain>
    </source>
</reference>
<dbReference type="AlphaFoldDB" id="T1DU52"/>
<dbReference type="PANTHER" id="PTHR14859:SF15">
    <property type="entry name" value="ENDONUCLEASE_EXONUCLEASE_PHOSPHATASE DOMAIN-CONTAINING PROTEIN"/>
    <property type="match status" value="1"/>
</dbReference>
<keyword evidence="1" id="KW-0472">Membrane</keyword>
<dbReference type="Proteomes" id="UP000018031">
    <property type="component" value="Unassembled WGS sequence"/>
</dbReference>
<dbReference type="PANTHER" id="PTHR14859">
    <property type="entry name" value="CALCOFLUOR WHITE HYPERSENSITIVE PROTEIN PRECURSOR"/>
    <property type="match status" value="1"/>
</dbReference>
<dbReference type="SUPFAM" id="SSF56219">
    <property type="entry name" value="DNase I-like"/>
    <property type="match status" value="1"/>
</dbReference>
<comment type="caution">
    <text evidence="3">The sequence shown here is derived from an EMBL/GenBank/DDBJ whole genome shotgun (WGS) entry which is preliminary data.</text>
</comment>
<accession>T1DU52</accession>
<proteinExistence type="predicted"/>
<dbReference type="InterPro" id="IPR005135">
    <property type="entry name" value="Endo/exonuclease/phosphatase"/>
</dbReference>
<name>T1DU52_9PORP</name>
<feature type="domain" description="Endonuclease/exonuclease/phosphatase" evidence="2">
    <location>
        <begin position="115"/>
        <end position="360"/>
    </location>
</feature>
<keyword evidence="3" id="KW-0255">Endonuclease</keyword>
<reference evidence="4" key="1">
    <citation type="journal article" date="2013" name="Genome">
        <title>Draft Genome Sequences of Porphyromonas crevioricanis JCM 15906T and Porphyromonas cansulci JCM 13913T Isolated from a Canine Oral Cavity.</title>
        <authorList>
            <person name="Sakamoto M."/>
            <person name="Tanaka N."/>
            <person name="Shiwa Y."/>
            <person name="Yoshikawa H."/>
            <person name="Ohkuma M."/>
        </authorList>
    </citation>
    <scope>NUCLEOTIDE SEQUENCE [LARGE SCALE GENOMIC DNA]</scope>
    <source>
        <strain evidence="4">JCM 15906</strain>
    </source>
</reference>
<gene>
    <name evidence="3" type="ORF">PORCRE_1978</name>
</gene>
<sequence>MVSKKRHSKKIANHLFRATGKVVLCICIGINLLYLLSVCSPYISGRLVFPALLGLAFPLVLLAQLFVLIFWLLRRKWIWATINFALILLAYDATLTIFPMNGIQPIPATDSIQIISYNVGAFGFVEHSKSSPNPILHYLKENNADIVCLQEARLATLSIGDLKAYLPQYKYIHTTHAQPDRGSRLAILSKWPIMSTQRIAYPSRFNGSMAYRLRIKGRDILVINNHLESFKITGNDQKSYHNLARQGEAKKLSLKVVRKLIPAFSSRAAQAERVAKFVADNRDVIIISCGDFNDTPHSYTRHCMSQGLKDAFKDSGYGLGISFHSSYSRFLRARLDYILHSPSLQSRNCRVDNSIKTSDHYPISVTLYLPSSDGKTSVESLDRARMYTNI</sequence>
<dbReference type="RefSeq" id="WP_023938806.1">
    <property type="nucleotide sequence ID" value="NZ_BAOU01000071.1"/>
</dbReference>
<evidence type="ECO:0000313" key="4">
    <source>
        <dbReference type="Proteomes" id="UP000018031"/>
    </source>
</evidence>
<organism evidence="3 4">
    <name type="scientific">Porphyromonas crevioricanis JCM 15906</name>
    <dbReference type="NCBI Taxonomy" id="1305617"/>
    <lineage>
        <taxon>Bacteria</taxon>
        <taxon>Pseudomonadati</taxon>
        <taxon>Bacteroidota</taxon>
        <taxon>Bacteroidia</taxon>
        <taxon>Bacteroidales</taxon>
        <taxon>Porphyromonadaceae</taxon>
        <taxon>Porphyromonas</taxon>
    </lineage>
</organism>
<dbReference type="Pfam" id="PF03372">
    <property type="entry name" value="Exo_endo_phos"/>
    <property type="match status" value="1"/>
</dbReference>
<protein>
    <submittedName>
        <fullName evidence="3">AP endonuclease domain protein</fullName>
    </submittedName>
</protein>
<keyword evidence="3" id="KW-0378">Hydrolase</keyword>
<dbReference type="Gene3D" id="3.60.10.10">
    <property type="entry name" value="Endonuclease/exonuclease/phosphatase"/>
    <property type="match status" value="1"/>
</dbReference>
<feature type="transmembrane region" description="Helical" evidence="1">
    <location>
        <begin position="21"/>
        <end position="43"/>
    </location>
</feature>
<dbReference type="InterPro" id="IPR036691">
    <property type="entry name" value="Endo/exonu/phosph_ase_sf"/>
</dbReference>
<dbReference type="GO" id="GO:0006506">
    <property type="term" value="P:GPI anchor biosynthetic process"/>
    <property type="evidence" value="ECO:0007669"/>
    <property type="project" value="TreeGrafter"/>
</dbReference>
<evidence type="ECO:0000256" key="1">
    <source>
        <dbReference type="SAM" id="Phobius"/>
    </source>
</evidence>
<dbReference type="GO" id="GO:0016020">
    <property type="term" value="C:membrane"/>
    <property type="evidence" value="ECO:0007669"/>
    <property type="project" value="GOC"/>
</dbReference>
<keyword evidence="1" id="KW-0812">Transmembrane</keyword>
<keyword evidence="3" id="KW-0540">Nuclease</keyword>
<keyword evidence="1" id="KW-1133">Transmembrane helix</keyword>
<dbReference type="GO" id="GO:0004519">
    <property type="term" value="F:endonuclease activity"/>
    <property type="evidence" value="ECO:0007669"/>
    <property type="project" value="UniProtKB-KW"/>
</dbReference>
<feature type="transmembrane region" description="Helical" evidence="1">
    <location>
        <begin position="80"/>
        <end position="100"/>
    </location>
</feature>
<dbReference type="CDD" id="cd09084">
    <property type="entry name" value="EEP-2"/>
    <property type="match status" value="1"/>
</dbReference>
<feature type="transmembrane region" description="Helical" evidence="1">
    <location>
        <begin position="49"/>
        <end position="73"/>
    </location>
</feature>
<dbReference type="EMBL" id="BAOU01000071">
    <property type="protein sequence ID" value="GAD06254.1"/>
    <property type="molecule type" value="Genomic_DNA"/>
</dbReference>
<dbReference type="InterPro" id="IPR051916">
    <property type="entry name" value="GPI-anchor_lipid_remodeler"/>
</dbReference>
<evidence type="ECO:0000313" key="3">
    <source>
        <dbReference type="EMBL" id="GAD06254.1"/>
    </source>
</evidence>
<evidence type="ECO:0000259" key="2">
    <source>
        <dbReference type="Pfam" id="PF03372"/>
    </source>
</evidence>